<evidence type="ECO:0000256" key="4">
    <source>
        <dbReference type="ARBA" id="ARBA00023163"/>
    </source>
</evidence>
<evidence type="ECO:0000256" key="1">
    <source>
        <dbReference type="ARBA" id="ARBA00004123"/>
    </source>
</evidence>
<evidence type="ECO:0000256" key="2">
    <source>
        <dbReference type="ARBA" id="ARBA00023015"/>
    </source>
</evidence>
<organism evidence="7 8">
    <name type="scientific">Papaver atlanticum</name>
    <dbReference type="NCBI Taxonomy" id="357466"/>
    <lineage>
        <taxon>Eukaryota</taxon>
        <taxon>Viridiplantae</taxon>
        <taxon>Streptophyta</taxon>
        <taxon>Embryophyta</taxon>
        <taxon>Tracheophyta</taxon>
        <taxon>Spermatophyta</taxon>
        <taxon>Magnoliopsida</taxon>
        <taxon>Ranunculales</taxon>
        <taxon>Papaveraceae</taxon>
        <taxon>Papaveroideae</taxon>
        <taxon>Papaver</taxon>
    </lineage>
</organism>
<accession>A0AAD4SXK4</accession>
<comment type="caution">
    <text evidence="7">The sequence shown here is derived from an EMBL/GenBank/DDBJ whole genome shotgun (WGS) entry which is preliminary data.</text>
</comment>
<dbReference type="Proteomes" id="UP001202328">
    <property type="component" value="Unassembled WGS sequence"/>
</dbReference>
<protein>
    <recommendedName>
        <fullName evidence="6">MADS-box domain-containing protein</fullName>
    </recommendedName>
</protein>
<dbReference type="SUPFAM" id="SSF55455">
    <property type="entry name" value="SRF-like"/>
    <property type="match status" value="1"/>
</dbReference>
<dbReference type="GO" id="GO:0046983">
    <property type="term" value="F:protein dimerization activity"/>
    <property type="evidence" value="ECO:0007669"/>
    <property type="project" value="InterPro"/>
</dbReference>
<evidence type="ECO:0000313" key="7">
    <source>
        <dbReference type="EMBL" id="KAI3925923.1"/>
    </source>
</evidence>
<evidence type="ECO:0000256" key="3">
    <source>
        <dbReference type="ARBA" id="ARBA00023125"/>
    </source>
</evidence>
<dbReference type="PANTHER" id="PTHR11945">
    <property type="entry name" value="MADS BOX PROTEIN"/>
    <property type="match status" value="1"/>
</dbReference>
<dbReference type="PANTHER" id="PTHR11945:SF387">
    <property type="entry name" value="AGAMOUS-LIKE MADS-BOX PROTEIN AGL80"/>
    <property type="match status" value="1"/>
</dbReference>
<dbReference type="PRINTS" id="PR00404">
    <property type="entry name" value="MADSDOMAIN"/>
</dbReference>
<dbReference type="Gene3D" id="3.40.1810.10">
    <property type="entry name" value="Transcription factor, MADS-box"/>
    <property type="match status" value="1"/>
</dbReference>
<dbReference type="GO" id="GO:0000981">
    <property type="term" value="F:DNA-binding transcription factor activity, RNA polymerase II-specific"/>
    <property type="evidence" value="ECO:0007669"/>
    <property type="project" value="InterPro"/>
</dbReference>
<keyword evidence="5" id="KW-0539">Nucleus</keyword>
<dbReference type="InterPro" id="IPR033897">
    <property type="entry name" value="SRF-like_MADS-box"/>
</dbReference>
<proteinExistence type="predicted"/>
<keyword evidence="3" id="KW-0238">DNA-binding</keyword>
<gene>
    <name evidence="7" type="ORF">MKW98_028059</name>
</gene>
<keyword evidence="4" id="KW-0804">Transcription</keyword>
<evidence type="ECO:0000313" key="8">
    <source>
        <dbReference type="Proteomes" id="UP001202328"/>
    </source>
</evidence>
<name>A0AAD4SXK4_9MAGN</name>
<comment type="subcellular location">
    <subcellularLocation>
        <location evidence="1">Nucleus</location>
    </subcellularLocation>
</comment>
<dbReference type="GO" id="GO:0000978">
    <property type="term" value="F:RNA polymerase II cis-regulatory region sequence-specific DNA binding"/>
    <property type="evidence" value="ECO:0007669"/>
    <property type="project" value="TreeGrafter"/>
</dbReference>
<dbReference type="CDD" id="cd00266">
    <property type="entry name" value="MADS_SRF_like"/>
    <property type="match status" value="1"/>
</dbReference>
<dbReference type="AlphaFoldDB" id="A0AAD4SXK4"/>
<dbReference type="InterPro" id="IPR036879">
    <property type="entry name" value="TF_MADSbox_sf"/>
</dbReference>
<dbReference type="Pfam" id="PF00319">
    <property type="entry name" value="SRF-TF"/>
    <property type="match status" value="1"/>
</dbReference>
<keyword evidence="2" id="KW-0805">Transcription regulation</keyword>
<dbReference type="EMBL" id="JAJJMB010008071">
    <property type="protein sequence ID" value="KAI3925923.1"/>
    <property type="molecule type" value="Genomic_DNA"/>
</dbReference>
<sequence>MARKKVKLAYIADASARKATFRKRRKGLLKKVNELSTLCDVSACAIVYGPYEPQPEVWPEKPEALRVLTRFKNLPKMEQFRNAEKQLNRESYARNRIEKINEQWKKHKRENRYIEINWIYNHSLAGECSMPDAYPDLVDFAWFLGEKHKEVQHKLENLNNAPAPVVRTIRANTRAAVFTTGNGSNANTTAIPNNPSTNFINTNVDVDVLEINGGTVTGGDMYVGVVNHHNQGGGVIINGIVGQEMMASAAAMEALQSQQLFMDVNEPPSVLQPGEQMVNYLEGDQNNTQMMMQLGGVPRPSYNSGHEDIVLATNNQTMMSANNSYVQNNTQMMMQLGGVPRPSYNGGLEDIVLASNNQMMMSAANNSIYSYEQYPFNLEQFLDD</sequence>
<evidence type="ECO:0000256" key="5">
    <source>
        <dbReference type="ARBA" id="ARBA00023242"/>
    </source>
</evidence>
<dbReference type="PROSITE" id="PS50066">
    <property type="entry name" value="MADS_BOX_2"/>
    <property type="match status" value="1"/>
</dbReference>
<dbReference type="SMART" id="SM00432">
    <property type="entry name" value="MADS"/>
    <property type="match status" value="1"/>
</dbReference>
<reference evidence="7" key="1">
    <citation type="submission" date="2022-04" db="EMBL/GenBank/DDBJ databases">
        <title>A functionally conserved STORR gene fusion in Papaver species that diverged 16.8 million years ago.</title>
        <authorList>
            <person name="Catania T."/>
        </authorList>
    </citation>
    <scope>NUCLEOTIDE SEQUENCE</scope>
    <source>
        <strain evidence="7">S-188037</strain>
    </source>
</reference>
<keyword evidence="8" id="KW-1185">Reference proteome</keyword>
<dbReference type="InterPro" id="IPR002100">
    <property type="entry name" value="TF_MADSbox"/>
</dbReference>
<dbReference type="GO" id="GO:0045944">
    <property type="term" value="P:positive regulation of transcription by RNA polymerase II"/>
    <property type="evidence" value="ECO:0007669"/>
    <property type="project" value="InterPro"/>
</dbReference>
<evidence type="ECO:0000259" key="6">
    <source>
        <dbReference type="PROSITE" id="PS50066"/>
    </source>
</evidence>
<dbReference type="GO" id="GO:0005634">
    <property type="term" value="C:nucleus"/>
    <property type="evidence" value="ECO:0007669"/>
    <property type="project" value="UniProtKB-SubCell"/>
</dbReference>
<feature type="domain" description="MADS-box" evidence="6">
    <location>
        <begin position="1"/>
        <end position="49"/>
    </location>
</feature>